<dbReference type="SUPFAM" id="SSF81631">
    <property type="entry name" value="PAP/OAS1 substrate-binding domain"/>
    <property type="match status" value="1"/>
</dbReference>
<dbReference type="Pfam" id="PF20750">
    <property type="entry name" value="PAP_NTPase"/>
    <property type="match status" value="1"/>
</dbReference>
<comment type="subcellular location">
    <subcellularLocation>
        <location evidence="3">Nucleus</location>
    </subcellularLocation>
</comment>
<keyword evidence="6" id="KW-0507">mRNA processing</keyword>
<dbReference type="CDD" id="cd05402">
    <property type="entry name" value="NT_PAP_TUTase"/>
    <property type="match status" value="1"/>
</dbReference>
<evidence type="ECO:0000256" key="13">
    <source>
        <dbReference type="ARBA" id="ARBA00048830"/>
    </source>
</evidence>
<evidence type="ECO:0000259" key="15">
    <source>
        <dbReference type="Pfam" id="PF20750"/>
    </source>
</evidence>
<evidence type="ECO:0000256" key="6">
    <source>
        <dbReference type="ARBA" id="ARBA00022664"/>
    </source>
</evidence>
<proteinExistence type="inferred from homology"/>
<evidence type="ECO:0000256" key="5">
    <source>
        <dbReference type="ARBA" id="ARBA00012388"/>
    </source>
</evidence>
<dbReference type="WBParaSite" id="MCU_013967-RA">
    <property type="protein sequence ID" value="MCU_013967-RA"/>
    <property type="gene ID" value="MCU_013967"/>
</dbReference>
<evidence type="ECO:0000256" key="7">
    <source>
        <dbReference type="ARBA" id="ARBA00022679"/>
    </source>
</evidence>
<dbReference type="GO" id="GO:0005524">
    <property type="term" value="F:ATP binding"/>
    <property type="evidence" value="ECO:0007669"/>
    <property type="project" value="UniProtKB-KW"/>
</dbReference>
<organism evidence="16">
    <name type="scientific">Mesocestoides corti</name>
    <name type="common">Flatworm</name>
    <dbReference type="NCBI Taxonomy" id="53468"/>
    <lineage>
        <taxon>Eukaryota</taxon>
        <taxon>Metazoa</taxon>
        <taxon>Spiralia</taxon>
        <taxon>Lophotrochozoa</taxon>
        <taxon>Platyhelminthes</taxon>
        <taxon>Cestoda</taxon>
        <taxon>Eucestoda</taxon>
        <taxon>Cyclophyllidea</taxon>
        <taxon>Mesocestoididae</taxon>
        <taxon>Mesocestoides</taxon>
    </lineage>
</organism>
<feature type="domain" description="Poly(A) polymerase central" evidence="14">
    <location>
        <begin position="173"/>
        <end position="206"/>
    </location>
</feature>
<dbReference type="EC" id="2.7.7.19" evidence="5"/>
<keyword evidence="10" id="KW-0067">ATP-binding</keyword>
<comment type="cofactor">
    <cofactor evidence="1">
        <name>Mn(2+)</name>
        <dbReference type="ChEBI" id="CHEBI:29035"/>
    </cofactor>
</comment>
<accession>A0A5K3G429</accession>
<dbReference type="GO" id="GO:0006397">
    <property type="term" value="P:mRNA processing"/>
    <property type="evidence" value="ECO:0007669"/>
    <property type="project" value="UniProtKB-KW"/>
</dbReference>
<keyword evidence="11" id="KW-0460">Magnesium</keyword>
<dbReference type="InterPro" id="IPR007012">
    <property type="entry name" value="PolA_pol_cen_dom"/>
</dbReference>
<dbReference type="SUPFAM" id="SSF81301">
    <property type="entry name" value="Nucleotidyltransferase"/>
    <property type="match status" value="1"/>
</dbReference>
<evidence type="ECO:0000259" key="14">
    <source>
        <dbReference type="Pfam" id="PF04928"/>
    </source>
</evidence>
<dbReference type="Pfam" id="PF04928">
    <property type="entry name" value="PAP_central"/>
    <property type="match status" value="1"/>
</dbReference>
<name>A0A5K3G429_MESCO</name>
<evidence type="ECO:0000256" key="12">
    <source>
        <dbReference type="ARBA" id="ARBA00023242"/>
    </source>
</evidence>
<reference evidence="16" key="1">
    <citation type="submission" date="2019-11" db="UniProtKB">
        <authorList>
            <consortium name="WormBaseParasite"/>
        </authorList>
    </citation>
    <scope>IDENTIFICATION</scope>
</reference>
<keyword evidence="12" id="KW-0539">Nucleus</keyword>
<dbReference type="AlphaFoldDB" id="A0A5K3G429"/>
<dbReference type="GO" id="GO:0005634">
    <property type="term" value="C:nucleus"/>
    <property type="evidence" value="ECO:0007669"/>
    <property type="project" value="UniProtKB-SubCell"/>
</dbReference>
<feature type="domain" description="Poly(A) polymerase nucleotidyltransferase" evidence="15">
    <location>
        <begin position="2"/>
        <end position="168"/>
    </location>
</feature>
<dbReference type="FunFam" id="3.30.460.10:FF:000002">
    <property type="entry name" value="Poly(A) polymerase alpha, putative"/>
    <property type="match status" value="1"/>
</dbReference>
<protein>
    <recommendedName>
        <fullName evidence="5">polynucleotide adenylyltransferase</fullName>
        <ecNumber evidence="5">2.7.7.19</ecNumber>
    </recommendedName>
</protein>
<evidence type="ECO:0000313" key="16">
    <source>
        <dbReference type="WBParaSite" id="MCU_013967-RA"/>
    </source>
</evidence>
<evidence type="ECO:0000256" key="3">
    <source>
        <dbReference type="ARBA" id="ARBA00004123"/>
    </source>
</evidence>
<evidence type="ECO:0000256" key="2">
    <source>
        <dbReference type="ARBA" id="ARBA00001946"/>
    </source>
</evidence>
<dbReference type="GO" id="GO:0046872">
    <property type="term" value="F:metal ion binding"/>
    <property type="evidence" value="ECO:0007669"/>
    <property type="project" value="UniProtKB-KW"/>
</dbReference>
<comment type="catalytic activity">
    <reaction evidence="13">
        <text>RNA(n) + ATP = RNA(n)-3'-adenine ribonucleotide + diphosphate</text>
        <dbReference type="Rhea" id="RHEA:11332"/>
        <dbReference type="Rhea" id="RHEA-COMP:14527"/>
        <dbReference type="Rhea" id="RHEA-COMP:17347"/>
        <dbReference type="ChEBI" id="CHEBI:30616"/>
        <dbReference type="ChEBI" id="CHEBI:33019"/>
        <dbReference type="ChEBI" id="CHEBI:140395"/>
        <dbReference type="ChEBI" id="CHEBI:173115"/>
        <dbReference type="EC" id="2.7.7.19"/>
    </reaction>
</comment>
<dbReference type="InterPro" id="IPR043519">
    <property type="entry name" value="NT_sf"/>
</dbReference>
<dbReference type="GO" id="GO:1990817">
    <property type="term" value="F:poly(A) RNA polymerase activity"/>
    <property type="evidence" value="ECO:0007669"/>
    <property type="project" value="UniProtKB-EC"/>
</dbReference>
<evidence type="ECO:0000256" key="9">
    <source>
        <dbReference type="ARBA" id="ARBA00022741"/>
    </source>
</evidence>
<evidence type="ECO:0000256" key="1">
    <source>
        <dbReference type="ARBA" id="ARBA00001936"/>
    </source>
</evidence>
<evidence type="ECO:0000256" key="11">
    <source>
        <dbReference type="ARBA" id="ARBA00022842"/>
    </source>
</evidence>
<keyword evidence="9" id="KW-0547">Nucleotide-binding</keyword>
<evidence type="ECO:0000256" key="4">
    <source>
        <dbReference type="ARBA" id="ARBA00010912"/>
    </source>
</evidence>
<dbReference type="PANTHER" id="PTHR10682">
    <property type="entry name" value="POLY A POLYMERASE"/>
    <property type="match status" value="1"/>
</dbReference>
<comment type="similarity">
    <text evidence="4">Belongs to the poly(A) polymerase family.</text>
</comment>
<evidence type="ECO:0000256" key="8">
    <source>
        <dbReference type="ARBA" id="ARBA00022723"/>
    </source>
</evidence>
<dbReference type="InterPro" id="IPR048840">
    <property type="entry name" value="PolA_pol_NTPase"/>
</dbReference>
<dbReference type="Gene3D" id="3.30.460.10">
    <property type="entry name" value="Beta Polymerase, domain 2"/>
    <property type="match status" value="1"/>
</dbReference>
<keyword evidence="7" id="KW-0808">Transferase</keyword>
<comment type="cofactor">
    <cofactor evidence="2">
        <name>Mg(2+)</name>
        <dbReference type="ChEBI" id="CHEBI:18420"/>
    </cofactor>
</comment>
<dbReference type="PANTHER" id="PTHR10682:SF10">
    <property type="entry name" value="POLYNUCLEOTIDE ADENYLYLTRANSFERASE"/>
    <property type="match status" value="1"/>
</dbReference>
<keyword evidence="8" id="KW-0479">Metal-binding</keyword>
<evidence type="ECO:0000256" key="10">
    <source>
        <dbReference type="ARBA" id="ARBA00022840"/>
    </source>
</evidence>
<sequence>MDVFESREEMHQRREALSKLQGMSNRWIYTKAVEQNLPEHIARSTTGKIFTFGSYQLGLNFRGAGIDAQLVAPRFITREQFFSDFQALLAEDDSVEDPHAVPHAYVPLLKLKCMGVEVDLLFAQVDMMSVRSDFNLSDNCERLLRNMDKRDVRSVNGVRVTEDILNLVYGKNVFKAALKVIGLWAKRRNIYSNAMGFLGGVSWAIL</sequence>